<organism evidence="2 3">
    <name type="scientific">Legionella oakridgensis</name>
    <dbReference type="NCBI Taxonomy" id="29423"/>
    <lineage>
        <taxon>Bacteria</taxon>
        <taxon>Pseudomonadati</taxon>
        <taxon>Pseudomonadota</taxon>
        <taxon>Gammaproteobacteria</taxon>
        <taxon>Legionellales</taxon>
        <taxon>Legionellaceae</taxon>
        <taxon>Legionella</taxon>
    </lineage>
</organism>
<keyword evidence="1" id="KW-0472">Membrane</keyword>
<evidence type="ECO:0000313" key="3">
    <source>
        <dbReference type="Proteomes" id="UP000054858"/>
    </source>
</evidence>
<dbReference type="EMBL" id="LNYP01000017">
    <property type="protein sequence ID" value="KTD39725.1"/>
    <property type="molecule type" value="Genomic_DNA"/>
</dbReference>
<gene>
    <name evidence="2" type="ORF">Loak_0907</name>
</gene>
<sequence>MTSQANDNIFKKMLINGFIFKMSEFLISILIIITLIIVGYKDDIQRNPYYLHSVGRYPDFEIKVNTDGPD</sequence>
<dbReference type="AlphaFoldDB" id="A0A0W0X5A3"/>
<evidence type="ECO:0000313" key="2">
    <source>
        <dbReference type="EMBL" id="KTD39725.1"/>
    </source>
</evidence>
<comment type="caution">
    <text evidence="2">The sequence shown here is derived from an EMBL/GenBank/DDBJ whole genome shotgun (WGS) entry which is preliminary data.</text>
</comment>
<evidence type="ECO:0000256" key="1">
    <source>
        <dbReference type="SAM" id="Phobius"/>
    </source>
</evidence>
<keyword evidence="1" id="KW-1133">Transmembrane helix</keyword>
<keyword evidence="1" id="KW-0812">Transmembrane</keyword>
<protein>
    <submittedName>
        <fullName evidence="2">Uncharacterized protein</fullName>
    </submittedName>
</protein>
<feature type="transmembrane region" description="Helical" evidence="1">
    <location>
        <begin position="18"/>
        <end position="40"/>
    </location>
</feature>
<proteinExistence type="predicted"/>
<name>A0A0W0X5A3_9GAMM</name>
<reference evidence="2 3" key="1">
    <citation type="submission" date="2015-11" db="EMBL/GenBank/DDBJ databases">
        <title>Genomic analysis of 38 Legionella species identifies large and diverse effector repertoires.</title>
        <authorList>
            <person name="Burstein D."/>
            <person name="Amaro F."/>
            <person name="Zusman T."/>
            <person name="Lifshitz Z."/>
            <person name="Cohen O."/>
            <person name="Gilbert J.A."/>
            <person name="Pupko T."/>
            <person name="Shuman H.A."/>
            <person name="Segal G."/>
        </authorList>
    </citation>
    <scope>NUCLEOTIDE SEQUENCE [LARGE SCALE GENOMIC DNA]</scope>
    <source>
        <strain evidence="2 3">Oak Ridge-10</strain>
    </source>
</reference>
<accession>A0A0W0X5A3</accession>
<dbReference type="Proteomes" id="UP000054858">
    <property type="component" value="Unassembled WGS sequence"/>
</dbReference>
<dbReference type="PATRIC" id="fig|29423.5.peg.954"/>